<evidence type="ECO:0000256" key="2">
    <source>
        <dbReference type="ARBA" id="ARBA00022729"/>
    </source>
</evidence>
<evidence type="ECO:0000256" key="6">
    <source>
        <dbReference type="SAM" id="SignalP"/>
    </source>
</evidence>
<accession>A0A1T4JYK5</accession>
<dbReference type="Proteomes" id="UP000190637">
    <property type="component" value="Unassembled WGS sequence"/>
</dbReference>
<dbReference type="Gene3D" id="3.40.190.10">
    <property type="entry name" value="Periplasmic binding protein-like II"/>
    <property type="match status" value="1"/>
</dbReference>
<reference evidence="7 8" key="1">
    <citation type="submission" date="2017-02" db="EMBL/GenBank/DDBJ databases">
        <authorList>
            <person name="Peterson S.W."/>
        </authorList>
    </citation>
    <scope>NUCLEOTIDE SEQUENCE [LARGE SCALE GENOMIC DNA]</scope>
    <source>
        <strain evidence="7 8">DSM 45154</strain>
    </source>
</reference>
<dbReference type="PANTHER" id="PTHR43649">
    <property type="entry name" value="ARABINOSE-BINDING PROTEIN-RELATED"/>
    <property type="match status" value="1"/>
</dbReference>
<evidence type="ECO:0000313" key="8">
    <source>
        <dbReference type="Proteomes" id="UP000190637"/>
    </source>
</evidence>
<dbReference type="InterPro" id="IPR006059">
    <property type="entry name" value="SBP"/>
</dbReference>
<keyword evidence="8" id="KW-1185">Reference proteome</keyword>
<evidence type="ECO:0000256" key="4">
    <source>
        <dbReference type="ARBA" id="ARBA00023139"/>
    </source>
</evidence>
<evidence type="ECO:0000256" key="1">
    <source>
        <dbReference type="ARBA" id="ARBA00022475"/>
    </source>
</evidence>
<keyword evidence="1" id="KW-1003">Cell membrane</keyword>
<keyword evidence="5" id="KW-0449">Lipoprotein</keyword>
<name>A0A1T4JYK5_9ACTN</name>
<keyword evidence="3" id="KW-0472">Membrane</keyword>
<keyword evidence="2 6" id="KW-0732">Signal</keyword>
<dbReference type="InterPro" id="IPR050490">
    <property type="entry name" value="Bact_solute-bd_prot1"/>
</dbReference>
<evidence type="ECO:0000256" key="3">
    <source>
        <dbReference type="ARBA" id="ARBA00023136"/>
    </source>
</evidence>
<feature type="signal peptide" evidence="6">
    <location>
        <begin position="1"/>
        <end position="34"/>
    </location>
</feature>
<protein>
    <submittedName>
        <fullName evidence="7">Carbohydrate ABC transporter substrate-binding protein, CUT1 family (TC 3.A.1.1.-)</fullName>
    </submittedName>
</protein>
<dbReference type="PROSITE" id="PS51257">
    <property type="entry name" value="PROKAR_LIPOPROTEIN"/>
    <property type="match status" value="1"/>
</dbReference>
<dbReference type="EMBL" id="FUWS01000001">
    <property type="protein sequence ID" value="SJZ35261.1"/>
    <property type="molecule type" value="Genomic_DNA"/>
</dbReference>
<dbReference type="RefSeq" id="WP_078759517.1">
    <property type="nucleotide sequence ID" value="NZ_FUWS01000001.1"/>
</dbReference>
<evidence type="ECO:0000313" key="7">
    <source>
        <dbReference type="EMBL" id="SJZ35261.1"/>
    </source>
</evidence>
<organism evidence="7 8">
    <name type="scientific">Marinactinospora thermotolerans DSM 45154</name>
    <dbReference type="NCBI Taxonomy" id="1122192"/>
    <lineage>
        <taxon>Bacteria</taxon>
        <taxon>Bacillati</taxon>
        <taxon>Actinomycetota</taxon>
        <taxon>Actinomycetes</taxon>
        <taxon>Streptosporangiales</taxon>
        <taxon>Nocardiopsidaceae</taxon>
        <taxon>Marinactinospora</taxon>
    </lineage>
</organism>
<dbReference type="Pfam" id="PF01547">
    <property type="entry name" value="SBP_bac_1"/>
    <property type="match status" value="1"/>
</dbReference>
<gene>
    <name evidence="7" type="ORF">SAMN02745673_00065</name>
</gene>
<dbReference type="STRING" id="1122192.SAMN02745673_00065"/>
<keyword evidence="4" id="KW-0564">Palmitate</keyword>
<feature type="chain" id="PRO_5013318416" evidence="6">
    <location>
        <begin position="35"/>
        <end position="442"/>
    </location>
</feature>
<dbReference type="AlphaFoldDB" id="A0A1T4JYK5"/>
<proteinExistence type="predicted"/>
<sequence>MPRSHRLRRSRRPLQAAALATAAALLLSACGSGSDDGTVRLTFWDNNAGPDRTPLWEHIIAEFEQANPGIEVEYVGIPSAQVQQKYDTAIAGEALPDVGGVSTAYLSNLSGREALVALDDRLAESDLADRLNSGFVENVRAAAADGNLYALPTSANIGIIWYRPDWFAEAGVEEPETWEEFFTAAEELTDPAENRYGFTIRGGAGSIPQVLEEIYAISGITSFFREDGTTTVNDPANVEALERIAAMYDEQTPSADINNDYPKMVAQFTGGDVAMLHHNLGSYANHVEALGEEGVVGTPLWPSEETGRHTIVSNPTDGVGVFRSSEHQEEAWRFVEFVASSEMNSYWNEQVGQIPANLDVQNEEWVNANQALARASEIMNDDATVLVQLPYYLPQFNSIVKTDLEPLYQQVLLGEMSAQEFLDTAARQLDEAEAEYRERHGA</sequence>
<dbReference type="PANTHER" id="PTHR43649:SF33">
    <property type="entry name" value="POLYGALACTURONAN_RHAMNOGALACTURONAN-BINDING PROTEIN YTCQ"/>
    <property type="match status" value="1"/>
</dbReference>
<dbReference type="CDD" id="cd13585">
    <property type="entry name" value="PBP2_TMBP_like"/>
    <property type="match status" value="1"/>
</dbReference>
<evidence type="ECO:0000256" key="5">
    <source>
        <dbReference type="ARBA" id="ARBA00023288"/>
    </source>
</evidence>
<dbReference type="SUPFAM" id="SSF53850">
    <property type="entry name" value="Periplasmic binding protein-like II"/>
    <property type="match status" value="1"/>
</dbReference>
<dbReference type="OrthoDB" id="9770625at2"/>